<dbReference type="PANTHER" id="PTHR46340:SF1">
    <property type="entry name" value="UBX DOMAIN-CONTAINING PROTEIN 1"/>
    <property type="match status" value="1"/>
</dbReference>
<protein>
    <submittedName>
        <fullName evidence="6">UBX protein</fullName>
    </submittedName>
</protein>
<dbReference type="SUPFAM" id="SSF46934">
    <property type="entry name" value="UBA-like"/>
    <property type="match status" value="1"/>
</dbReference>
<dbReference type="CDD" id="cd01767">
    <property type="entry name" value="UBX"/>
    <property type="match status" value="1"/>
</dbReference>
<dbReference type="SUPFAM" id="SSF54236">
    <property type="entry name" value="Ubiquitin-like"/>
    <property type="match status" value="1"/>
</dbReference>
<dbReference type="GO" id="GO:1903094">
    <property type="term" value="P:negative regulation of protein K48-linked deubiquitination"/>
    <property type="evidence" value="ECO:0007669"/>
    <property type="project" value="TreeGrafter"/>
</dbReference>
<evidence type="ECO:0000313" key="7">
    <source>
        <dbReference type="Proteomes" id="UP000749293"/>
    </source>
</evidence>
<evidence type="ECO:0000256" key="3">
    <source>
        <dbReference type="ARBA" id="ARBA00023054"/>
    </source>
</evidence>
<dbReference type="OrthoDB" id="10254930at2759"/>
<dbReference type="InterPro" id="IPR029071">
    <property type="entry name" value="Ubiquitin-like_domsf"/>
</dbReference>
<dbReference type="EMBL" id="JAANYQ010000019">
    <property type="protein sequence ID" value="KAF4120033.1"/>
    <property type="molecule type" value="Genomic_DNA"/>
</dbReference>
<dbReference type="Gene3D" id="1.10.8.10">
    <property type="entry name" value="DNA helicase RuvA subunit, C-terminal domain"/>
    <property type="match status" value="1"/>
</dbReference>
<proteinExistence type="predicted"/>
<comment type="subcellular location">
    <subcellularLocation>
        <location evidence="1">Cytoplasm</location>
    </subcellularLocation>
</comment>
<dbReference type="InterPro" id="IPR015940">
    <property type="entry name" value="UBA"/>
</dbReference>
<dbReference type="GO" id="GO:0005737">
    <property type="term" value="C:cytoplasm"/>
    <property type="evidence" value="ECO:0007669"/>
    <property type="project" value="UniProtKB-SubCell"/>
</dbReference>
<gene>
    <name evidence="6" type="ORF">GMORB2_3444</name>
</gene>
<dbReference type="Pfam" id="PF00789">
    <property type="entry name" value="UBX"/>
    <property type="match status" value="1"/>
</dbReference>
<feature type="region of interest" description="Disordered" evidence="4">
    <location>
        <begin position="165"/>
        <end position="267"/>
    </location>
</feature>
<feature type="compositionally biased region" description="Basic and acidic residues" evidence="4">
    <location>
        <begin position="165"/>
        <end position="242"/>
    </location>
</feature>
<keyword evidence="7" id="KW-1185">Reference proteome</keyword>
<dbReference type="InterPro" id="IPR001012">
    <property type="entry name" value="UBX_dom"/>
</dbReference>
<feature type="compositionally biased region" description="Low complexity" evidence="4">
    <location>
        <begin position="243"/>
        <end position="261"/>
    </location>
</feature>
<dbReference type="RefSeq" id="XP_035318685.1">
    <property type="nucleotide sequence ID" value="XM_035465420.1"/>
</dbReference>
<dbReference type="GO" id="GO:0005634">
    <property type="term" value="C:nucleus"/>
    <property type="evidence" value="ECO:0007669"/>
    <property type="project" value="TreeGrafter"/>
</dbReference>
<evidence type="ECO:0000259" key="5">
    <source>
        <dbReference type="PROSITE" id="PS50033"/>
    </source>
</evidence>
<dbReference type="PANTHER" id="PTHR46340">
    <property type="entry name" value="UBX DOMAIN-CONTAINING PROTEIN 1"/>
    <property type="match status" value="1"/>
</dbReference>
<evidence type="ECO:0000256" key="2">
    <source>
        <dbReference type="ARBA" id="ARBA00022490"/>
    </source>
</evidence>
<keyword evidence="3" id="KW-0175">Coiled coil</keyword>
<dbReference type="GO" id="GO:0032435">
    <property type="term" value="P:negative regulation of proteasomal ubiquitin-dependent protein catabolic process"/>
    <property type="evidence" value="ECO:0007669"/>
    <property type="project" value="TreeGrafter"/>
</dbReference>
<dbReference type="GO" id="GO:0036435">
    <property type="term" value="F:K48-linked polyubiquitin modification-dependent protein binding"/>
    <property type="evidence" value="ECO:0007669"/>
    <property type="project" value="TreeGrafter"/>
</dbReference>
<name>A0A9P5CY59_9HYPO</name>
<dbReference type="SMART" id="SM00166">
    <property type="entry name" value="UBX"/>
    <property type="match status" value="1"/>
</dbReference>
<feature type="domain" description="UBX" evidence="5">
    <location>
        <begin position="262"/>
        <end position="340"/>
    </location>
</feature>
<dbReference type="GeneID" id="55969672"/>
<dbReference type="GO" id="GO:0031397">
    <property type="term" value="P:negative regulation of protein ubiquitination"/>
    <property type="evidence" value="ECO:0007669"/>
    <property type="project" value="TreeGrafter"/>
</dbReference>
<organism evidence="6 7">
    <name type="scientific">Geosmithia morbida</name>
    <dbReference type="NCBI Taxonomy" id="1094350"/>
    <lineage>
        <taxon>Eukaryota</taxon>
        <taxon>Fungi</taxon>
        <taxon>Dikarya</taxon>
        <taxon>Ascomycota</taxon>
        <taxon>Pezizomycotina</taxon>
        <taxon>Sordariomycetes</taxon>
        <taxon>Hypocreomycetidae</taxon>
        <taxon>Hypocreales</taxon>
        <taxon>Bionectriaceae</taxon>
        <taxon>Geosmithia</taxon>
    </lineage>
</organism>
<comment type="caution">
    <text evidence="6">The sequence shown here is derived from an EMBL/GenBank/DDBJ whole genome shotgun (WGS) entry which is preliminary data.</text>
</comment>
<evidence type="ECO:0000256" key="1">
    <source>
        <dbReference type="ARBA" id="ARBA00004496"/>
    </source>
</evidence>
<evidence type="ECO:0000256" key="4">
    <source>
        <dbReference type="SAM" id="MobiDB-lite"/>
    </source>
</evidence>
<sequence length="341" mass="38101">MPSDLESLIDMGFDKSRAEIAIKKSGGLQGALEWLEKTQDKSLEDIQNEDADEEDDEEATKAKIAELETGTAKSMVCNECGKKFRSVQAAEFHASKRFVPLQRFALGFPSLQLFILYPDRAISEHTDFSESTEEIAPLTEDEKKARLEELRERVRAKKAALSIKDKEEAKRNEQIRAKSTRETEDAKEELKRKEQIREAARKRQEKQDDIEAKKRIKAKIEADKAERRRKAEEAKAAREGRVADTSSAATVAPAAAPALAKPKADHNEARLRLQTPSGNIMKTLPAETTLFELAQQVQSETGNPVTSFTTNFPRKVFQGDVDMSKTLKEAGLTPSSVLIVT</sequence>
<reference evidence="6" key="1">
    <citation type="submission" date="2020-03" db="EMBL/GenBank/DDBJ databases">
        <title>Site-based positive gene gene selection in Geosmithia morbida across the United States reveals a broad range of putative effectors and factors for local host and environmental adapation.</title>
        <authorList>
            <person name="Onufrak A."/>
            <person name="Murdoch R.W."/>
            <person name="Gazis R."/>
            <person name="Huff M."/>
            <person name="Staton M."/>
            <person name="Klingeman W."/>
            <person name="Hadziabdic D."/>
        </authorList>
    </citation>
    <scope>NUCLEOTIDE SEQUENCE</scope>
    <source>
        <strain evidence="6">1262</strain>
    </source>
</reference>
<keyword evidence="2" id="KW-0963">Cytoplasm</keyword>
<accession>A0A9P5CY59</accession>
<dbReference type="Proteomes" id="UP000749293">
    <property type="component" value="Unassembled WGS sequence"/>
</dbReference>
<dbReference type="PROSITE" id="PS50033">
    <property type="entry name" value="UBX"/>
    <property type="match status" value="1"/>
</dbReference>
<dbReference type="Gene3D" id="3.10.20.90">
    <property type="entry name" value="Phosphatidylinositol 3-kinase Catalytic Subunit, Chain A, domain 1"/>
    <property type="match status" value="1"/>
</dbReference>
<dbReference type="InterPro" id="IPR009060">
    <property type="entry name" value="UBA-like_sf"/>
</dbReference>
<dbReference type="AlphaFoldDB" id="A0A9P5CY59"/>
<evidence type="ECO:0000313" key="6">
    <source>
        <dbReference type="EMBL" id="KAF4120033.1"/>
    </source>
</evidence>
<dbReference type="Pfam" id="PF22562">
    <property type="entry name" value="UBA_7"/>
    <property type="match status" value="1"/>
</dbReference>